<name>A0A0F9TD03_9ZZZZ</name>
<accession>A0A0F9TD03</accession>
<proteinExistence type="predicted"/>
<protein>
    <submittedName>
        <fullName evidence="1">Uncharacterized protein</fullName>
    </submittedName>
</protein>
<reference evidence="1" key="1">
    <citation type="journal article" date="2015" name="Nature">
        <title>Complex archaea that bridge the gap between prokaryotes and eukaryotes.</title>
        <authorList>
            <person name="Spang A."/>
            <person name="Saw J.H."/>
            <person name="Jorgensen S.L."/>
            <person name="Zaremba-Niedzwiedzka K."/>
            <person name="Martijn J."/>
            <person name="Lind A.E."/>
            <person name="van Eijk R."/>
            <person name="Schleper C."/>
            <person name="Guy L."/>
            <person name="Ettema T.J."/>
        </authorList>
    </citation>
    <scope>NUCLEOTIDE SEQUENCE</scope>
</reference>
<comment type="caution">
    <text evidence="1">The sequence shown here is derived from an EMBL/GenBank/DDBJ whole genome shotgun (WGS) entry which is preliminary data.</text>
</comment>
<dbReference type="EMBL" id="LAZR01001768">
    <property type="protein sequence ID" value="KKN39373.1"/>
    <property type="molecule type" value="Genomic_DNA"/>
</dbReference>
<organism evidence="1">
    <name type="scientific">marine sediment metagenome</name>
    <dbReference type="NCBI Taxonomy" id="412755"/>
    <lineage>
        <taxon>unclassified sequences</taxon>
        <taxon>metagenomes</taxon>
        <taxon>ecological metagenomes</taxon>
    </lineage>
</organism>
<sequence>MGEDIVLSDEDQMLMAFDPSKIAHRTPREIKKAAREEWHYRLWLEGKEYASLLECFGESTLVEELSDEDQMLMAFDPSTIANRLPRDIKRASREEWHYRLWLEGKEYAEIQLITGFKRKCVWNDIKRVDARMAAIPSDMESIRKMALMSLRVTRSKIIHSIELAHESKGGRGQTPWGHIAKLYDVLAGIDVKILERYTQAGTTQTASDMADIEKAEIVMDYMTTKFGPEALDGFEEYYTRNLALKTKIVKAKQNAN</sequence>
<gene>
    <name evidence="1" type="ORF">LCGC14_0744070</name>
</gene>
<dbReference type="AlphaFoldDB" id="A0A0F9TD03"/>
<evidence type="ECO:0000313" key="1">
    <source>
        <dbReference type="EMBL" id="KKN39373.1"/>
    </source>
</evidence>